<reference evidence="1" key="1">
    <citation type="submission" date="2012-09" db="EMBL/GenBank/DDBJ databases">
        <authorList>
            <person name="Martin A.A."/>
        </authorList>
    </citation>
    <scope>NUCLEOTIDE SEQUENCE</scope>
</reference>
<dbReference type="WBParaSite" id="ACAC_0000385801-mRNA-1">
    <property type="protein sequence ID" value="ACAC_0000385801-mRNA-1"/>
    <property type="gene ID" value="ACAC_0000385801"/>
</dbReference>
<reference evidence="2" key="2">
    <citation type="submission" date="2017-02" db="UniProtKB">
        <authorList>
            <consortium name="WormBaseParasite"/>
        </authorList>
    </citation>
    <scope>IDENTIFICATION</scope>
</reference>
<name>A0A0K0D1B3_ANGCA</name>
<sequence>MPVQKFVKPFNELRVRTFSAPITRPELIVDKPVDGESRSLFKESSKNWRLPPLRRGTISRHFYANTGDRSNLYNK</sequence>
<evidence type="ECO:0000313" key="1">
    <source>
        <dbReference type="Proteomes" id="UP000035642"/>
    </source>
</evidence>
<evidence type="ECO:0000313" key="2">
    <source>
        <dbReference type="WBParaSite" id="ACAC_0000385801-mRNA-1"/>
    </source>
</evidence>
<protein>
    <submittedName>
        <fullName evidence="2">NADH-ubiquinone oxidoreductase subunit</fullName>
    </submittedName>
</protein>
<accession>A0A0K0D1B3</accession>
<proteinExistence type="predicted"/>
<organism evidence="1 2">
    <name type="scientific">Angiostrongylus cantonensis</name>
    <name type="common">Rat lungworm</name>
    <dbReference type="NCBI Taxonomy" id="6313"/>
    <lineage>
        <taxon>Eukaryota</taxon>
        <taxon>Metazoa</taxon>
        <taxon>Ecdysozoa</taxon>
        <taxon>Nematoda</taxon>
        <taxon>Chromadorea</taxon>
        <taxon>Rhabditida</taxon>
        <taxon>Rhabditina</taxon>
        <taxon>Rhabditomorpha</taxon>
        <taxon>Strongyloidea</taxon>
        <taxon>Metastrongylidae</taxon>
        <taxon>Angiostrongylus</taxon>
    </lineage>
</organism>
<keyword evidence="1" id="KW-1185">Reference proteome</keyword>
<dbReference type="AlphaFoldDB" id="A0A0K0D1B3"/>
<dbReference type="Proteomes" id="UP000035642">
    <property type="component" value="Unassembled WGS sequence"/>
</dbReference>